<evidence type="ECO:0000256" key="5">
    <source>
        <dbReference type="RuleBase" id="RU003557"/>
    </source>
</evidence>
<dbReference type="RefSeq" id="WP_210175446.1">
    <property type="nucleotide sequence ID" value="NZ_CP162670.1"/>
</dbReference>
<dbReference type="InterPro" id="IPR002155">
    <property type="entry name" value="Thiolase"/>
</dbReference>
<keyword evidence="2 5" id="KW-0808">Transferase</keyword>
<dbReference type="NCBIfam" id="TIGR01930">
    <property type="entry name" value="AcCoA-C-Actrans"/>
    <property type="match status" value="1"/>
</dbReference>
<evidence type="ECO:0000256" key="1">
    <source>
        <dbReference type="ARBA" id="ARBA00010982"/>
    </source>
</evidence>
<dbReference type="InterPro" id="IPR020610">
    <property type="entry name" value="Thiolase_AS"/>
</dbReference>
<sequence length="392" mass="40526">MLTTDVYIASAKRTPIGSLMGQFNTITAPQLGSTALRAVINDSGVDPALIDEVIMGCVLTAGVGQAPARQAMMAAGIPLSTGATTVNKVCGSGMKALMLAHDVITAGSASIIAAGGMESMSNAPHLLHARGGIRFGDSQILDHLTRDGIDNADGRSLGLFSEDCASRYGFTRQAQDAYAIESVRRAQQAQKLGLYSGEITPVSVSHAGNSTEIDTDELPRRADISRIPTLAPAFKPDGTITPATASGFSDGAAALMLLSRQGLDTTGATPIARIVAHATFSHEPEWFTTAPIGAIQRVLQKAGWRLSDVDLFEVNEALAVVPMAALHNLDIPHSRLNVNGGACSLGHPIGASGARIVVTLINALRTQGLTRGVASLCIGGGEATALAIECVN</sequence>
<dbReference type="PROSITE" id="PS00098">
    <property type="entry name" value="THIOLASE_1"/>
    <property type="match status" value="1"/>
</dbReference>
<dbReference type="EC" id="2.3.1.16" evidence="9"/>
<dbReference type="PANTHER" id="PTHR18919:SF164">
    <property type="entry name" value="ACETYL-COA ACETYLTRANSFERASE"/>
    <property type="match status" value="1"/>
</dbReference>
<dbReference type="InterPro" id="IPR020615">
    <property type="entry name" value="Thiolase_acyl_enz_int_AS"/>
</dbReference>
<feature type="active site" description="Proton acceptor" evidence="4">
    <location>
        <position position="347"/>
    </location>
</feature>
<feature type="active site" description="Proton acceptor" evidence="4">
    <location>
        <position position="377"/>
    </location>
</feature>
<protein>
    <submittedName>
        <fullName evidence="9">Acetyl-CoA C-acyltransferase</fullName>
        <ecNumber evidence="9">2.3.1.16</ecNumber>
    </submittedName>
</protein>
<feature type="domain" description="Thiolase N-terminal" evidence="6">
    <location>
        <begin position="6"/>
        <end position="260"/>
    </location>
</feature>
<evidence type="ECO:0000259" key="6">
    <source>
        <dbReference type="Pfam" id="PF00108"/>
    </source>
</evidence>
<dbReference type="GeneID" id="302582152"/>
<dbReference type="PANTHER" id="PTHR18919">
    <property type="entry name" value="ACETYL-COA C-ACYLTRANSFERASE"/>
    <property type="match status" value="1"/>
</dbReference>
<evidence type="ECO:0000259" key="7">
    <source>
        <dbReference type="Pfam" id="PF02803"/>
    </source>
</evidence>
<keyword evidence="10" id="KW-1185">Reference proteome</keyword>
<name>A0AB39IKI9_9GAMM</name>
<reference evidence="9" key="2">
    <citation type="submission" date="2024-07" db="EMBL/GenBank/DDBJ databases">
        <authorList>
            <person name="Pedron J."/>
        </authorList>
    </citation>
    <scope>NUCLEOTIDE SEQUENCE</scope>
    <source>
        <strain evidence="9">A003-S1-M15</strain>
    </source>
</reference>
<dbReference type="InterPro" id="IPR020617">
    <property type="entry name" value="Thiolase_C"/>
</dbReference>
<dbReference type="CDD" id="cd00751">
    <property type="entry name" value="thiolase"/>
    <property type="match status" value="1"/>
</dbReference>
<dbReference type="InterPro" id="IPR016039">
    <property type="entry name" value="Thiolase-like"/>
</dbReference>
<feature type="domain" description="Thiolase C-terminal" evidence="7">
    <location>
        <begin position="269"/>
        <end position="389"/>
    </location>
</feature>
<dbReference type="AlphaFoldDB" id="A0AB39IKI9"/>
<evidence type="ECO:0000256" key="3">
    <source>
        <dbReference type="ARBA" id="ARBA00023315"/>
    </source>
</evidence>
<comment type="similarity">
    <text evidence="1 5">Belongs to the thiolase-like superfamily. Thiolase family.</text>
</comment>
<proteinExistence type="inferred from homology"/>
<gene>
    <name evidence="8" type="ORF">J8657_15930</name>
    <name evidence="9" type="ORF">LF929_010740</name>
</gene>
<feature type="active site" description="Acyl-thioester intermediate" evidence="4">
    <location>
        <position position="90"/>
    </location>
</feature>
<dbReference type="PIRSF" id="PIRSF000429">
    <property type="entry name" value="Ac-CoA_Ac_transf"/>
    <property type="match status" value="1"/>
</dbReference>
<dbReference type="GO" id="GO:0003988">
    <property type="term" value="F:acetyl-CoA C-acyltransferase activity"/>
    <property type="evidence" value="ECO:0007669"/>
    <property type="project" value="UniProtKB-EC"/>
</dbReference>
<organism evidence="9">
    <name type="scientific">Dickeya oryzae</name>
    <dbReference type="NCBI Taxonomy" id="1240404"/>
    <lineage>
        <taxon>Bacteria</taxon>
        <taxon>Pseudomonadati</taxon>
        <taxon>Pseudomonadota</taxon>
        <taxon>Gammaproteobacteria</taxon>
        <taxon>Enterobacterales</taxon>
        <taxon>Pectobacteriaceae</taxon>
        <taxon>Dickeya</taxon>
    </lineage>
</organism>
<evidence type="ECO:0000313" key="9">
    <source>
        <dbReference type="EMBL" id="XDL22789.1"/>
    </source>
</evidence>
<dbReference type="PROSITE" id="PS00099">
    <property type="entry name" value="THIOLASE_3"/>
    <property type="match status" value="1"/>
</dbReference>
<dbReference type="EMBL" id="CP162670">
    <property type="protein sequence ID" value="XDL22789.1"/>
    <property type="molecule type" value="Genomic_DNA"/>
</dbReference>
<evidence type="ECO:0000313" key="10">
    <source>
        <dbReference type="Proteomes" id="UP000810130"/>
    </source>
</evidence>
<accession>A0AB39IKI9</accession>
<dbReference type="Pfam" id="PF00108">
    <property type="entry name" value="Thiolase_N"/>
    <property type="match status" value="1"/>
</dbReference>
<evidence type="ECO:0000313" key="8">
    <source>
        <dbReference type="EMBL" id="MBP2859089.1"/>
    </source>
</evidence>
<evidence type="ECO:0000256" key="2">
    <source>
        <dbReference type="ARBA" id="ARBA00022679"/>
    </source>
</evidence>
<dbReference type="Gene3D" id="3.40.47.10">
    <property type="match status" value="2"/>
</dbReference>
<dbReference type="Pfam" id="PF02803">
    <property type="entry name" value="Thiolase_C"/>
    <property type="match status" value="1"/>
</dbReference>
<dbReference type="EMBL" id="JAGJWX010000025">
    <property type="protein sequence ID" value="MBP2859089.1"/>
    <property type="molecule type" value="Genomic_DNA"/>
</dbReference>
<dbReference type="Proteomes" id="UP000810130">
    <property type="component" value="Unassembled WGS sequence"/>
</dbReference>
<dbReference type="InterPro" id="IPR020616">
    <property type="entry name" value="Thiolase_N"/>
</dbReference>
<dbReference type="SUPFAM" id="SSF53901">
    <property type="entry name" value="Thiolase-like"/>
    <property type="match status" value="2"/>
</dbReference>
<evidence type="ECO:0000256" key="4">
    <source>
        <dbReference type="PIRSR" id="PIRSR000429-1"/>
    </source>
</evidence>
<reference evidence="8 10" key="1">
    <citation type="submission" date="2021-04" db="EMBL/GenBank/DDBJ databases">
        <title>Genomic and host-range diversity within the Dickeya zeae complex, identification of D. zeae and D. oryzae members, proposal of two novel subspecies D. zeae subsp. zeae subsp. nov. and D. zeae subsp. dombae subsp. nov.</title>
        <authorList>
            <person name="Van Gijsegem F."/>
            <person name="Hugouvieux-Cotte-Pattat N."/>
        </authorList>
    </citation>
    <scope>NUCLEOTIDE SEQUENCE [LARGE SCALE GENOMIC DNA]</scope>
    <source>
        <strain evidence="8 10">FVG03</strain>
    </source>
</reference>
<keyword evidence="3 5" id="KW-0012">Acyltransferase</keyword>